<reference evidence="7 8" key="1">
    <citation type="journal article" date="2013" name="Curr. Biol.">
        <title>The Genome of the Foraminiferan Reticulomyxa filosa.</title>
        <authorList>
            <person name="Glockner G."/>
            <person name="Hulsmann N."/>
            <person name="Schleicher M."/>
            <person name="Noegel A.A."/>
            <person name="Eichinger L."/>
            <person name="Gallinger C."/>
            <person name="Pawlowski J."/>
            <person name="Sierra R."/>
            <person name="Euteneuer U."/>
            <person name="Pillet L."/>
            <person name="Moustafa A."/>
            <person name="Platzer M."/>
            <person name="Groth M."/>
            <person name="Szafranski K."/>
            <person name="Schliwa M."/>
        </authorList>
    </citation>
    <scope>NUCLEOTIDE SEQUENCE [LARGE SCALE GENOMIC DNA]</scope>
</reference>
<dbReference type="Pfam" id="PF02010">
    <property type="entry name" value="REJ"/>
    <property type="match status" value="1"/>
</dbReference>
<accession>X6M6Q6</accession>
<proteinExistence type="predicted"/>
<evidence type="ECO:0000256" key="2">
    <source>
        <dbReference type="ARBA" id="ARBA00022692"/>
    </source>
</evidence>
<evidence type="ECO:0000256" key="4">
    <source>
        <dbReference type="ARBA" id="ARBA00023136"/>
    </source>
</evidence>
<dbReference type="Pfam" id="PF01825">
    <property type="entry name" value="GPS"/>
    <property type="match status" value="1"/>
</dbReference>
<name>X6M6Q6_RETFI</name>
<evidence type="ECO:0000256" key="3">
    <source>
        <dbReference type="ARBA" id="ARBA00022989"/>
    </source>
</evidence>
<feature type="transmembrane region" description="Helical" evidence="5">
    <location>
        <begin position="469"/>
        <end position="490"/>
    </location>
</feature>
<comment type="subcellular location">
    <subcellularLocation>
        <location evidence="1">Membrane</location>
    </subcellularLocation>
</comment>
<sequence>MYICVYVDAYVYVTVFQLDNSGTLSTTQVQTSITLTVTPPPTDGQCTVTPSDQGTAFSTWFAVNCSGFTSMMSVPLTYEYYLPSQQLFLSSLYSNDSRSYMQFQLGSGTNISIEAMVGNTYNYVCYPLVISKVVLNATFKANATAFLSWLEKQGSSTANDPSQVMQLSHQALQVLVDPNMLQYVMIHKKKRMMHITIKKKKKNDYVPRIASIRSTLSELLKVADRQHTVDCETQASTIYSLLNQCALLSGLATSGSYNTSVADIMSKLTVFSKLVVVTVKSIFKLVLIGYSNHNRRLSRAVLSMPTRADIKRQQSLEQNISRIKRLTIKKQTIYKYMKKKKSSAGTTVSQQTTVNNCMPHRFQVDMGRQITVDDMAECIFWDQGKKKKDKNVMRKLMLYMTMLQINENWSSNGCWVIDMKESKTECGCNHLNGTVFTARFISYTANIRYTEEPSFTKFNFITIGNIKKYWTALVIPGGLLVIFALLFIFYRSGSDKPLLSNQRALFVTYLDRHSKKLVEHMKTRLWKAAAIFA</sequence>
<dbReference type="InterPro" id="IPR000203">
    <property type="entry name" value="GPS"/>
</dbReference>
<dbReference type="Proteomes" id="UP000023152">
    <property type="component" value="Unassembled WGS sequence"/>
</dbReference>
<dbReference type="InterPro" id="IPR046338">
    <property type="entry name" value="GAIN_dom_sf"/>
</dbReference>
<dbReference type="EMBL" id="ASPP01023955">
    <property type="protein sequence ID" value="ETO09673.1"/>
    <property type="molecule type" value="Genomic_DNA"/>
</dbReference>
<dbReference type="AlphaFoldDB" id="X6M6Q6"/>
<evidence type="ECO:0000259" key="6">
    <source>
        <dbReference type="Pfam" id="PF02010"/>
    </source>
</evidence>
<organism evidence="7 8">
    <name type="scientific">Reticulomyxa filosa</name>
    <dbReference type="NCBI Taxonomy" id="46433"/>
    <lineage>
        <taxon>Eukaryota</taxon>
        <taxon>Sar</taxon>
        <taxon>Rhizaria</taxon>
        <taxon>Retaria</taxon>
        <taxon>Foraminifera</taxon>
        <taxon>Monothalamids</taxon>
        <taxon>Reticulomyxidae</taxon>
        <taxon>Reticulomyxa</taxon>
    </lineage>
</organism>
<keyword evidence="3 5" id="KW-1133">Transmembrane helix</keyword>
<dbReference type="GO" id="GO:0016020">
    <property type="term" value="C:membrane"/>
    <property type="evidence" value="ECO:0007669"/>
    <property type="project" value="UniProtKB-SubCell"/>
</dbReference>
<dbReference type="InterPro" id="IPR002859">
    <property type="entry name" value="PKD/REJ-like"/>
</dbReference>
<dbReference type="Gene3D" id="2.60.220.50">
    <property type="match status" value="1"/>
</dbReference>
<gene>
    <name evidence="7" type="ORF">RFI_27704</name>
</gene>
<keyword evidence="4 5" id="KW-0472">Membrane</keyword>
<feature type="domain" description="PKD/REJ-like" evidence="6">
    <location>
        <begin position="24"/>
        <end position="89"/>
    </location>
</feature>
<comment type="caution">
    <text evidence="7">The sequence shown here is derived from an EMBL/GenBank/DDBJ whole genome shotgun (WGS) entry which is preliminary data.</text>
</comment>
<evidence type="ECO:0000256" key="1">
    <source>
        <dbReference type="ARBA" id="ARBA00004370"/>
    </source>
</evidence>
<keyword evidence="8" id="KW-1185">Reference proteome</keyword>
<evidence type="ECO:0000256" key="5">
    <source>
        <dbReference type="SAM" id="Phobius"/>
    </source>
</evidence>
<evidence type="ECO:0000313" key="7">
    <source>
        <dbReference type="EMBL" id="ETO09673.1"/>
    </source>
</evidence>
<keyword evidence="2 5" id="KW-0812">Transmembrane</keyword>
<protein>
    <recommendedName>
        <fullName evidence="6">PKD/REJ-like domain-containing protein</fullName>
    </recommendedName>
</protein>
<evidence type="ECO:0000313" key="8">
    <source>
        <dbReference type="Proteomes" id="UP000023152"/>
    </source>
</evidence>